<feature type="transmembrane region" description="Helical" evidence="2">
    <location>
        <begin position="90"/>
        <end position="108"/>
    </location>
</feature>
<feature type="region of interest" description="Disordered" evidence="1">
    <location>
        <begin position="159"/>
        <end position="180"/>
    </location>
</feature>
<protein>
    <submittedName>
        <fullName evidence="3">Hydrolase</fullName>
    </submittedName>
</protein>
<dbReference type="GO" id="GO:0016787">
    <property type="term" value="F:hydrolase activity"/>
    <property type="evidence" value="ECO:0007669"/>
    <property type="project" value="UniProtKB-KW"/>
</dbReference>
<keyword evidence="2" id="KW-0472">Membrane</keyword>
<dbReference type="PANTHER" id="PTHR39085">
    <property type="entry name" value="SLL0924 PROTEIN"/>
    <property type="match status" value="1"/>
</dbReference>
<name>A0A345IMT5_9DEIO</name>
<evidence type="ECO:0000313" key="4">
    <source>
        <dbReference type="Proteomes" id="UP000253744"/>
    </source>
</evidence>
<evidence type="ECO:0000313" key="3">
    <source>
        <dbReference type="EMBL" id="AXH01008.1"/>
    </source>
</evidence>
<dbReference type="RefSeq" id="WP_114673656.1">
    <property type="nucleotide sequence ID" value="NZ_CP031163.1"/>
</dbReference>
<evidence type="ECO:0000256" key="1">
    <source>
        <dbReference type="SAM" id="MobiDB-lite"/>
    </source>
</evidence>
<proteinExistence type="predicted"/>
<dbReference type="PANTHER" id="PTHR39085:SF1">
    <property type="entry name" value="SLL0924 PROTEIN"/>
    <property type="match status" value="1"/>
</dbReference>
<reference evidence="3 4" key="1">
    <citation type="submission" date="2018-07" db="EMBL/GenBank/DDBJ databases">
        <title>Complete Genome and Methylome Analysis of Deinococcus wulumuqiensis NEB 479.</title>
        <authorList>
            <person name="Fomenkov A."/>
            <person name="Luyten Y."/>
            <person name="Vincze T."/>
            <person name="Anton B.P."/>
            <person name="Clark T."/>
            <person name="Roberts R.J."/>
            <person name="Morgan R.D."/>
        </authorList>
    </citation>
    <scope>NUCLEOTIDE SEQUENCE [LARGE SCALE GENOMIC DNA]</scope>
    <source>
        <strain evidence="3 4">NEB 479</strain>
        <plasmid evidence="4">Plasmid pdrdi</plasmid>
    </source>
</reference>
<evidence type="ECO:0000256" key="2">
    <source>
        <dbReference type="SAM" id="Phobius"/>
    </source>
</evidence>
<feature type="transmembrane region" description="Helical" evidence="2">
    <location>
        <begin position="128"/>
        <end position="148"/>
    </location>
</feature>
<sequence>MQGSEHTRVHLLCTVAIAGGMMLTGREDAAYGISLGMVIGTLWITPDLDLTYNDARRNWGPLRWIWNPYASARRHRGINHTYVIGPIMRLLYLALWFAAPAYLLWTLLTRTGSWPELSVPLPPVTFVLAGYVAAQWLHLLCDGITPFSKTGRSLEKYKVKPKPHIRVKPPGAVAAPPQQR</sequence>
<dbReference type="KEGG" id="dwu:DVJ83_18090"/>
<keyword evidence="2" id="KW-1133">Transmembrane helix</keyword>
<keyword evidence="2" id="KW-0812">Transmembrane</keyword>
<geneLocation type="plasmid" evidence="4">
    <name>pdrdi</name>
</geneLocation>
<dbReference type="Pfam" id="PF09988">
    <property type="entry name" value="DUF2227"/>
    <property type="match status" value="1"/>
</dbReference>
<keyword evidence="3" id="KW-0614">Plasmid</keyword>
<dbReference type="EMBL" id="CP031163">
    <property type="protein sequence ID" value="AXH01008.1"/>
    <property type="molecule type" value="Genomic_DNA"/>
</dbReference>
<accession>A0A345IMT5</accession>
<dbReference type="AlphaFoldDB" id="A0A345IMT5"/>
<dbReference type="InterPro" id="IPR019250">
    <property type="entry name" value="DUF2227_metal-bd"/>
</dbReference>
<keyword evidence="3" id="KW-0378">Hydrolase</keyword>
<gene>
    <name evidence="3" type="ORF">DVJ83_18090</name>
</gene>
<organism evidence="3 4">
    <name type="scientific">Deinococcus wulumuqiensis</name>
    <dbReference type="NCBI Taxonomy" id="980427"/>
    <lineage>
        <taxon>Bacteria</taxon>
        <taxon>Thermotogati</taxon>
        <taxon>Deinococcota</taxon>
        <taxon>Deinococci</taxon>
        <taxon>Deinococcales</taxon>
        <taxon>Deinococcaceae</taxon>
        <taxon>Deinococcus</taxon>
    </lineage>
</organism>
<dbReference type="Proteomes" id="UP000253744">
    <property type="component" value="Plasmid pDrdI"/>
</dbReference>